<organism evidence="19 20">
    <name type="scientific">Cadophora malorum</name>
    <dbReference type="NCBI Taxonomy" id="108018"/>
    <lineage>
        <taxon>Eukaryota</taxon>
        <taxon>Fungi</taxon>
        <taxon>Dikarya</taxon>
        <taxon>Ascomycota</taxon>
        <taxon>Pezizomycotina</taxon>
        <taxon>Leotiomycetes</taxon>
        <taxon>Helotiales</taxon>
        <taxon>Ploettnerulaceae</taxon>
        <taxon>Cadophora</taxon>
    </lineage>
</organism>
<dbReference type="EC" id="1.14.99.56" evidence="16"/>
<keyword evidence="13 16" id="KW-0624">Polysaccharide degradation</keyword>
<proteinExistence type="inferred from homology"/>
<evidence type="ECO:0000256" key="13">
    <source>
        <dbReference type="ARBA" id="ARBA00023326"/>
    </source>
</evidence>
<keyword evidence="6 16" id="KW-0136">Cellulose degradation</keyword>
<dbReference type="Pfam" id="PF00734">
    <property type="entry name" value="CBM_1"/>
    <property type="match status" value="1"/>
</dbReference>
<evidence type="ECO:0000256" key="3">
    <source>
        <dbReference type="ARBA" id="ARBA00022525"/>
    </source>
</evidence>
<dbReference type="InterPro" id="IPR000254">
    <property type="entry name" value="CBD"/>
</dbReference>
<dbReference type="GO" id="GO:0008810">
    <property type="term" value="F:cellulase activity"/>
    <property type="evidence" value="ECO:0007669"/>
    <property type="project" value="UniProtKB-UniRule"/>
</dbReference>
<evidence type="ECO:0000256" key="9">
    <source>
        <dbReference type="ARBA" id="ARBA00023033"/>
    </source>
</evidence>
<comment type="similarity">
    <text evidence="14">Belongs to the polysaccharide monooxygenase AA9 family.</text>
</comment>
<dbReference type="GO" id="GO:0004497">
    <property type="term" value="F:monooxygenase activity"/>
    <property type="evidence" value="ECO:0007669"/>
    <property type="project" value="UniProtKB-KW"/>
</dbReference>
<keyword evidence="7" id="KW-0560">Oxidoreductase</keyword>
<dbReference type="PANTHER" id="PTHR33353">
    <property type="entry name" value="PUTATIVE (AFU_ORTHOLOGUE AFUA_1G12560)-RELATED"/>
    <property type="match status" value="1"/>
</dbReference>
<evidence type="ECO:0000256" key="15">
    <source>
        <dbReference type="ARBA" id="ARBA00045077"/>
    </source>
</evidence>
<evidence type="ECO:0000313" key="19">
    <source>
        <dbReference type="EMBL" id="KAG4424106.1"/>
    </source>
</evidence>
<keyword evidence="11" id="KW-0325">Glycoprotein</keyword>
<evidence type="ECO:0000256" key="12">
    <source>
        <dbReference type="ARBA" id="ARBA00023277"/>
    </source>
</evidence>
<dbReference type="EMBL" id="JAFJYH010000025">
    <property type="protein sequence ID" value="KAG4424106.1"/>
    <property type="molecule type" value="Genomic_DNA"/>
</dbReference>
<evidence type="ECO:0000256" key="14">
    <source>
        <dbReference type="ARBA" id="ARBA00044502"/>
    </source>
</evidence>
<dbReference type="Gene3D" id="2.70.50.70">
    <property type="match status" value="1"/>
</dbReference>
<keyword evidence="12 16" id="KW-0119">Carbohydrate metabolism</keyword>
<dbReference type="InterPro" id="IPR049892">
    <property type="entry name" value="AA9"/>
</dbReference>
<evidence type="ECO:0000256" key="16">
    <source>
        <dbReference type="RuleBase" id="RU368122"/>
    </source>
</evidence>
<evidence type="ECO:0000256" key="2">
    <source>
        <dbReference type="ARBA" id="ARBA00004613"/>
    </source>
</evidence>
<keyword evidence="4" id="KW-0479">Metal-binding</keyword>
<keyword evidence="10 16" id="KW-1015">Disulfide bond</keyword>
<accession>A0A8H7WFT2</accession>
<sequence length="418" mass="41997">MKYSQFIAGAAVASVASAHTTIYNMWVNDVDQGVGNSAAGYIRSPPNNNPLKDITSKDMTCNVNNVATAKTIDVAAGDKLTLEWHHDSNSASDDIIDKSHVGPVMVYIAPTASNGEGDVWVKLAEDGYDGSSWAVEKLIANKGKHDVTLPSTLADGEYLIRGEIIALHEADVAFSANSARGAQFYMECVQISVSGGGATVLPAGVPMPGTYSYSDPGVVFNVYGAYSSYTIPGPAVWDGASSGTAPVASSAAPVASSTAAAIPATTAAPISSSVAAIPTSVASDLEPVTEVPSSTVPSATAAPVESSSPATSSIKSACKSKSSAVAPIATPVVTPTKSACKAKTSTAAPVSTKSACSAKSIVAVPTTLATVAKPVASGVSGAAVAKYGQCGGTGYTGSSTCAEGSTCTVQNPYYSQCI</sequence>
<evidence type="ECO:0000256" key="6">
    <source>
        <dbReference type="ARBA" id="ARBA00023001"/>
    </source>
</evidence>
<dbReference type="GO" id="GO:0030245">
    <property type="term" value="P:cellulose catabolic process"/>
    <property type="evidence" value="ECO:0007669"/>
    <property type="project" value="UniProtKB-UniRule"/>
</dbReference>
<evidence type="ECO:0000256" key="10">
    <source>
        <dbReference type="ARBA" id="ARBA00023157"/>
    </source>
</evidence>
<comment type="function">
    <text evidence="16">Lytic polysaccharide monooxygenase (LMPO) that depolymerizes crystalline and amorphous polysaccharides via the oxidation of scissile alpha- or beta-(1-4)-glycosidic bonds, yielding C1 and/or C4 oxidation products. Catalysis by LPMOs requires the reduction of the active-site copper from Cu(II) to Cu(I) by a reducing agent and H(2)O(2) or O(2) as a cosubstrate.</text>
</comment>
<evidence type="ECO:0000256" key="17">
    <source>
        <dbReference type="SAM" id="MobiDB-lite"/>
    </source>
</evidence>
<comment type="cofactor">
    <cofactor evidence="1">
        <name>Cu(2+)</name>
        <dbReference type="ChEBI" id="CHEBI:29036"/>
    </cofactor>
</comment>
<name>A0A8H7WFT2_9HELO</name>
<evidence type="ECO:0000256" key="11">
    <source>
        <dbReference type="ARBA" id="ARBA00023180"/>
    </source>
</evidence>
<gene>
    <name evidence="19" type="ORF">IFR04_002802</name>
</gene>
<dbReference type="GO" id="GO:0005576">
    <property type="term" value="C:extracellular region"/>
    <property type="evidence" value="ECO:0007669"/>
    <property type="project" value="UniProtKB-SubCell"/>
</dbReference>
<dbReference type="InterPro" id="IPR005103">
    <property type="entry name" value="AA9_LPMO"/>
</dbReference>
<comment type="domain">
    <text evidence="16">Has a modular structure: an endo-beta-1,4-glucanase catalytic module at the N-terminus, a linker rich in serines and threonines, and a C-terminal carbohydrate-binding module (CBM).</text>
</comment>
<comment type="subcellular location">
    <subcellularLocation>
        <location evidence="2 16">Secreted</location>
    </subcellularLocation>
</comment>
<evidence type="ECO:0000256" key="1">
    <source>
        <dbReference type="ARBA" id="ARBA00001973"/>
    </source>
</evidence>
<keyword evidence="20" id="KW-1185">Reference proteome</keyword>
<dbReference type="OrthoDB" id="5558646at2759"/>
<dbReference type="SMART" id="SM00236">
    <property type="entry name" value="fCBD"/>
    <property type="match status" value="1"/>
</dbReference>
<feature type="domain" description="CBM1" evidence="18">
    <location>
        <begin position="382"/>
        <end position="418"/>
    </location>
</feature>
<dbReference type="AlphaFoldDB" id="A0A8H7WFT2"/>
<keyword evidence="8" id="KW-0186">Copper</keyword>
<dbReference type="PROSITE" id="PS51164">
    <property type="entry name" value="CBM1_2"/>
    <property type="match status" value="1"/>
</dbReference>
<dbReference type="GO" id="GO:0030248">
    <property type="term" value="F:cellulose binding"/>
    <property type="evidence" value="ECO:0007669"/>
    <property type="project" value="UniProtKB-UniRule"/>
</dbReference>
<comment type="catalytic activity">
    <reaction evidence="15 16">
        <text>[(1-&gt;4)-beta-D-glucosyl]n+m + reduced acceptor + O2 = 4-dehydro-beta-D-glucosyl-[(1-&gt;4)-beta-D-glucosyl]n-1 + [(1-&gt;4)-beta-D-glucosyl]m + acceptor + H2O.</text>
        <dbReference type="EC" id="1.14.99.56"/>
    </reaction>
</comment>
<dbReference type="InterPro" id="IPR035971">
    <property type="entry name" value="CBD_sf"/>
</dbReference>
<dbReference type="Pfam" id="PF03443">
    <property type="entry name" value="AA9"/>
    <property type="match status" value="1"/>
</dbReference>
<evidence type="ECO:0000256" key="5">
    <source>
        <dbReference type="ARBA" id="ARBA00022729"/>
    </source>
</evidence>
<protein>
    <recommendedName>
        <fullName evidence="16">AA9 family lytic polysaccharide monooxygenase</fullName>
        <ecNumber evidence="16">1.14.99.56</ecNumber>
    </recommendedName>
    <alternativeName>
        <fullName evidence="16">Endo-beta-1,4-glucanase</fullName>
    </alternativeName>
    <alternativeName>
        <fullName evidence="16">Glycosyl hydrolase 61 family protein</fullName>
    </alternativeName>
</protein>
<dbReference type="CDD" id="cd21175">
    <property type="entry name" value="LPMO_AA9"/>
    <property type="match status" value="1"/>
</dbReference>
<dbReference type="PANTHER" id="PTHR33353:SF17">
    <property type="entry name" value="ENDO-BETA-1,4-GLUCANASE D"/>
    <property type="match status" value="1"/>
</dbReference>
<dbReference type="SUPFAM" id="SSF57180">
    <property type="entry name" value="Cellulose-binding domain"/>
    <property type="match status" value="1"/>
</dbReference>
<evidence type="ECO:0000256" key="4">
    <source>
        <dbReference type="ARBA" id="ARBA00022723"/>
    </source>
</evidence>
<keyword evidence="3 16" id="KW-0964">Secreted</keyword>
<dbReference type="PROSITE" id="PS00562">
    <property type="entry name" value="CBM1_1"/>
    <property type="match status" value="1"/>
</dbReference>
<keyword evidence="5" id="KW-0732">Signal</keyword>
<reference evidence="19" key="1">
    <citation type="submission" date="2021-02" db="EMBL/GenBank/DDBJ databases">
        <title>Genome sequence Cadophora malorum strain M34.</title>
        <authorList>
            <person name="Stefanovic E."/>
            <person name="Vu D."/>
            <person name="Scully C."/>
            <person name="Dijksterhuis J."/>
            <person name="Roader J."/>
            <person name="Houbraken J."/>
        </authorList>
    </citation>
    <scope>NUCLEOTIDE SEQUENCE</scope>
    <source>
        <strain evidence="19">M34</strain>
    </source>
</reference>
<evidence type="ECO:0000256" key="8">
    <source>
        <dbReference type="ARBA" id="ARBA00023008"/>
    </source>
</evidence>
<keyword evidence="9" id="KW-0503">Monooxygenase</keyword>
<feature type="region of interest" description="Disordered" evidence="17">
    <location>
        <begin position="288"/>
        <end position="311"/>
    </location>
</feature>
<evidence type="ECO:0000259" key="18">
    <source>
        <dbReference type="PROSITE" id="PS51164"/>
    </source>
</evidence>
<dbReference type="Proteomes" id="UP000664132">
    <property type="component" value="Unassembled WGS sequence"/>
</dbReference>
<comment type="caution">
    <text evidence="19">The sequence shown here is derived from an EMBL/GenBank/DDBJ whole genome shotgun (WGS) entry which is preliminary data.</text>
</comment>
<evidence type="ECO:0000256" key="7">
    <source>
        <dbReference type="ARBA" id="ARBA00023002"/>
    </source>
</evidence>
<dbReference type="GO" id="GO:0046872">
    <property type="term" value="F:metal ion binding"/>
    <property type="evidence" value="ECO:0007669"/>
    <property type="project" value="UniProtKB-KW"/>
</dbReference>
<evidence type="ECO:0000313" key="20">
    <source>
        <dbReference type="Proteomes" id="UP000664132"/>
    </source>
</evidence>